<evidence type="ECO:0000256" key="1">
    <source>
        <dbReference type="SAM" id="SignalP"/>
    </source>
</evidence>
<evidence type="ECO:0000313" key="3">
    <source>
        <dbReference type="Proteomes" id="UP000053464"/>
    </source>
</evidence>
<dbReference type="OrthoDB" id="7416805at2"/>
<feature type="signal peptide" evidence="1">
    <location>
        <begin position="1"/>
        <end position="21"/>
    </location>
</feature>
<feature type="chain" id="PRO_5002580080" description="Preprotein translocase subunit YajC" evidence="1">
    <location>
        <begin position="22"/>
        <end position="551"/>
    </location>
</feature>
<dbReference type="PATRIC" id="fig|1581420.6.peg.600"/>
<accession>A0A0G9MXI9</accession>
<dbReference type="Proteomes" id="UP000053464">
    <property type="component" value="Unassembled WGS sequence"/>
</dbReference>
<comment type="caution">
    <text evidence="2">The sequence shown here is derived from an EMBL/GenBank/DDBJ whole genome shotgun (WGS) entry which is preliminary data.</text>
</comment>
<dbReference type="SUPFAM" id="SSF56935">
    <property type="entry name" value="Porins"/>
    <property type="match status" value="1"/>
</dbReference>
<reference evidence="2 3" key="1">
    <citation type="submission" date="2015-04" db="EMBL/GenBank/DDBJ databases">
        <title>The draft genome sequence of Erythrobacter luteus KA37.</title>
        <authorList>
            <person name="Zhuang L."/>
            <person name="Liu Y."/>
            <person name="Shao Z."/>
        </authorList>
    </citation>
    <scope>NUCLEOTIDE SEQUENCE [LARGE SCALE GENOMIC DNA]</scope>
    <source>
        <strain evidence="2 3">KA37</strain>
    </source>
</reference>
<keyword evidence="3" id="KW-1185">Reference proteome</keyword>
<proteinExistence type="predicted"/>
<dbReference type="AlphaFoldDB" id="A0A0G9MXI9"/>
<protein>
    <recommendedName>
        <fullName evidence="4">Preprotein translocase subunit YajC</fullName>
    </recommendedName>
</protein>
<gene>
    <name evidence="2" type="ORF">AAW00_02980</name>
</gene>
<organism evidence="2 3">
    <name type="scientific">Aurantiacibacter luteus</name>
    <dbReference type="NCBI Taxonomy" id="1581420"/>
    <lineage>
        <taxon>Bacteria</taxon>
        <taxon>Pseudomonadati</taxon>
        <taxon>Pseudomonadota</taxon>
        <taxon>Alphaproteobacteria</taxon>
        <taxon>Sphingomonadales</taxon>
        <taxon>Erythrobacteraceae</taxon>
        <taxon>Aurantiacibacter</taxon>
    </lineage>
</organism>
<dbReference type="EMBL" id="LBHB01000001">
    <property type="protein sequence ID" value="KLE35415.1"/>
    <property type="molecule type" value="Genomic_DNA"/>
</dbReference>
<name>A0A0G9MXI9_9SPHN</name>
<dbReference type="STRING" id="1581420.AAW00_02980"/>
<keyword evidence="1" id="KW-0732">Signal</keyword>
<evidence type="ECO:0008006" key="4">
    <source>
        <dbReference type="Google" id="ProtNLM"/>
    </source>
</evidence>
<sequence length="551" mass="56868">MRATFTIALILATLPAVPALAQERGENGEDSRRATSRSVEVQPYIEAAQVVTAELSPDNDVVTYSRVAAGVDASFAGRYSGGSASLRYERRIGYDDDVADTDTVSGIARASVALAGPQLTLEAGGLAARTRVDGNGASSVGGFGGDDGSTSQVLAAYAGPAFATEAGPAEVTGAYRIGYTRVDSPDVVATAPGAAPVDVFDEAVTQNAAVRAGIAPDRVLPVGVGVGAGWNRQDVSNLDQRIDDRYVRADVTVPVSPTLAVVGGAGYEDVEVSSRDAVRDIAGNPVIGADGRYVTDGNAPRRIAYETDGLIYDVGVMWRPSRRTSATATIGRRYGSTNYYGSLTYSPNARSALNVAVYSGLESFGGQVVGALEELGTDFEAFRNPITGQLGGCVAATEDNGCALARLGSIRSSVFRSRGVAISYGASSGRTSYGVGAGYDRRSFIAAPGTVLAAADGVIDENYWLAAFASRQLDRISQVSVAGSANLFDSGFDAGTGGGGQSLGYSLVAAYNRTFLEHLSATAAIGLDGVSRDNLPDYAGASALFGLRYTF</sequence>
<dbReference type="RefSeq" id="WP_047002816.1">
    <property type="nucleotide sequence ID" value="NZ_LBHB01000001.1"/>
</dbReference>
<evidence type="ECO:0000313" key="2">
    <source>
        <dbReference type="EMBL" id="KLE35415.1"/>
    </source>
</evidence>